<reference evidence="3" key="1">
    <citation type="submission" date="2022-10" db="EMBL/GenBank/DDBJ databases">
        <title>Genome assembly of Pristionchus species.</title>
        <authorList>
            <person name="Yoshida K."/>
            <person name="Sommer R.J."/>
        </authorList>
    </citation>
    <scope>NUCLEOTIDE SEQUENCE [LARGE SCALE GENOMIC DNA]</scope>
    <source>
        <strain evidence="3">RS5460</strain>
    </source>
</reference>
<protein>
    <recommendedName>
        <fullName evidence="4">G protein-coupled receptor</fullName>
    </recommendedName>
</protein>
<organism evidence="2 3">
    <name type="scientific">Pristionchus mayeri</name>
    <dbReference type="NCBI Taxonomy" id="1317129"/>
    <lineage>
        <taxon>Eukaryota</taxon>
        <taxon>Metazoa</taxon>
        <taxon>Ecdysozoa</taxon>
        <taxon>Nematoda</taxon>
        <taxon>Chromadorea</taxon>
        <taxon>Rhabditida</taxon>
        <taxon>Rhabditina</taxon>
        <taxon>Diplogasteromorpha</taxon>
        <taxon>Diplogasteroidea</taxon>
        <taxon>Neodiplogasteridae</taxon>
        <taxon>Pristionchus</taxon>
    </lineage>
</organism>
<feature type="transmembrane region" description="Helical" evidence="1">
    <location>
        <begin position="77"/>
        <end position="97"/>
    </location>
</feature>
<keyword evidence="1" id="KW-0472">Membrane</keyword>
<keyword evidence="1" id="KW-0812">Transmembrane</keyword>
<feature type="transmembrane region" description="Helical" evidence="1">
    <location>
        <begin position="227"/>
        <end position="251"/>
    </location>
</feature>
<dbReference type="Pfam" id="PF10327">
    <property type="entry name" value="7TM_GPCR_Sri"/>
    <property type="match status" value="1"/>
</dbReference>
<evidence type="ECO:0008006" key="4">
    <source>
        <dbReference type="Google" id="ProtNLM"/>
    </source>
</evidence>
<evidence type="ECO:0000313" key="3">
    <source>
        <dbReference type="Proteomes" id="UP001328107"/>
    </source>
</evidence>
<keyword evidence="1" id="KW-1133">Transmembrane helix</keyword>
<accession>A0AAN5CH88</accession>
<evidence type="ECO:0000313" key="2">
    <source>
        <dbReference type="EMBL" id="GMR42981.1"/>
    </source>
</evidence>
<evidence type="ECO:0000256" key="1">
    <source>
        <dbReference type="SAM" id="Phobius"/>
    </source>
</evidence>
<feature type="transmembrane region" description="Helical" evidence="1">
    <location>
        <begin position="6"/>
        <end position="23"/>
    </location>
</feature>
<dbReference type="Proteomes" id="UP001328107">
    <property type="component" value="Unassembled WGS sequence"/>
</dbReference>
<sequence>MAIVGSFSVFISLILIYLIICKTPYASRQYRRGLILLQICFLVFDVHWCFLFVPLISLPYFGIYSSGFLCTTIKMDIHYQMVFMLFFTIETFAWFFICMLQRHQVNPLQNTQIISVQALSRTLSVCSTIFAASGPIGFSTCRLTQKEIDWTLEVYLMRWLESKPQYIVYSKLLRPEIQVYLGLFLISMLLFSVACISLTVHSMHVIRRSMMNSGKSKDLKSSAMRNLFIQFAVFAAFLLLPGFLLIFNVWVKFDIEIFVSCQILFASHSLASSLVALFVNSTYRRHLKFWKKKSEIKILPSPSRKTTTVTMITVSSLS</sequence>
<dbReference type="EMBL" id="BTRK01000003">
    <property type="protein sequence ID" value="GMR42981.1"/>
    <property type="molecule type" value="Genomic_DNA"/>
</dbReference>
<dbReference type="PANTHER" id="PTHR45830:SF15">
    <property type="entry name" value="SERPENTINE RECEPTOR, CLASS I"/>
    <property type="match status" value="1"/>
</dbReference>
<keyword evidence="3" id="KW-1185">Reference proteome</keyword>
<feature type="transmembrane region" description="Helical" evidence="1">
    <location>
        <begin position="35"/>
        <end position="57"/>
    </location>
</feature>
<comment type="caution">
    <text evidence="2">The sequence shown here is derived from an EMBL/GenBank/DDBJ whole genome shotgun (WGS) entry which is preliminary data.</text>
</comment>
<dbReference type="PANTHER" id="PTHR45830">
    <property type="entry name" value="SERPENTINE RECEPTOR, CLASS I"/>
    <property type="match status" value="1"/>
</dbReference>
<proteinExistence type="predicted"/>
<feature type="non-terminal residue" evidence="2">
    <location>
        <position position="318"/>
    </location>
</feature>
<gene>
    <name evidence="2" type="ORF">PMAYCL1PPCAC_13176</name>
</gene>
<name>A0AAN5CH88_9BILA</name>
<dbReference type="InterPro" id="IPR019429">
    <property type="entry name" value="7TM_GPCR_serpentine_rcpt_Sri"/>
</dbReference>
<feature type="transmembrane region" description="Helical" evidence="1">
    <location>
        <begin position="257"/>
        <end position="283"/>
    </location>
</feature>
<dbReference type="AlphaFoldDB" id="A0AAN5CH88"/>
<feature type="transmembrane region" description="Helical" evidence="1">
    <location>
        <begin position="179"/>
        <end position="206"/>
    </location>
</feature>